<name>A0ABW2FV81_9ACTN</name>
<evidence type="ECO:0000313" key="3">
    <source>
        <dbReference type="Proteomes" id="UP001596435"/>
    </source>
</evidence>
<organism evidence="2 3">
    <name type="scientific">Kitasatospora paranensis</name>
    <dbReference type="NCBI Taxonomy" id="258053"/>
    <lineage>
        <taxon>Bacteria</taxon>
        <taxon>Bacillati</taxon>
        <taxon>Actinomycetota</taxon>
        <taxon>Actinomycetes</taxon>
        <taxon>Kitasatosporales</taxon>
        <taxon>Streptomycetaceae</taxon>
        <taxon>Kitasatospora</taxon>
    </lineage>
</organism>
<feature type="region of interest" description="Disordered" evidence="1">
    <location>
        <begin position="151"/>
        <end position="193"/>
    </location>
</feature>
<proteinExistence type="predicted"/>
<sequence length="193" mass="19504">MARPVSAEPSVSTAPPSALHPGPDEGEPGGLAVVVLDAAAGRRPAGEVAELLRLLAGHTFPGAETALRAAAVSRPVGDLAELVMALGRDDPAGDLVLTEAVLRRPVGEVAQLAELAGEHASAAFGRALTRAALVRPVADVADMVRTLPMTGPRPAVLPAPADAGSSRTPEDAAEAKAPRARALRWPGAAAVRN</sequence>
<accession>A0ABW2FV81</accession>
<keyword evidence="3" id="KW-1185">Reference proteome</keyword>
<dbReference type="RefSeq" id="WP_345705040.1">
    <property type="nucleotide sequence ID" value="NZ_BAABKV010000001.1"/>
</dbReference>
<evidence type="ECO:0000256" key="1">
    <source>
        <dbReference type="SAM" id="MobiDB-lite"/>
    </source>
</evidence>
<protein>
    <submittedName>
        <fullName evidence="2">Uncharacterized protein</fullName>
    </submittedName>
</protein>
<comment type="caution">
    <text evidence="2">The sequence shown here is derived from an EMBL/GenBank/DDBJ whole genome shotgun (WGS) entry which is preliminary data.</text>
</comment>
<dbReference type="EMBL" id="JBHTAJ010000018">
    <property type="protein sequence ID" value="MFC7180337.1"/>
    <property type="molecule type" value="Genomic_DNA"/>
</dbReference>
<feature type="compositionally biased region" description="Basic and acidic residues" evidence="1">
    <location>
        <begin position="168"/>
        <end position="177"/>
    </location>
</feature>
<gene>
    <name evidence="2" type="ORF">ACFQMG_12310</name>
</gene>
<dbReference type="Proteomes" id="UP001596435">
    <property type="component" value="Unassembled WGS sequence"/>
</dbReference>
<evidence type="ECO:0000313" key="2">
    <source>
        <dbReference type="EMBL" id="MFC7180337.1"/>
    </source>
</evidence>
<feature type="region of interest" description="Disordered" evidence="1">
    <location>
        <begin position="1"/>
        <end position="30"/>
    </location>
</feature>
<reference evidence="3" key="1">
    <citation type="journal article" date="2019" name="Int. J. Syst. Evol. Microbiol.">
        <title>The Global Catalogue of Microorganisms (GCM) 10K type strain sequencing project: providing services to taxonomists for standard genome sequencing and annotation.</title>
        <authorList>
            <consortium name="The Broad Institute Genomics Platform"/>
            <consortium name="The Broad Institute Genome Sequencing Center for Infectious Disease"/>
            <person name="Wu L."/>
            <person name="Ma J."/>
        </authorList>
    </citation>
    <scope>NUCLEOTIDE SEQUENCE [LARGE SCALE GENOMIC DNA]</scope>
    <source>
        <strain evidence="3">CGMCC 1.12859</strain>
    </source>
</reference>